<name>A0ABW6SDI4_9NOCA</name>
<gene>
    <name evidence="3" type="ORF">ACFYXQ_36335</name>
</gene>
<dbReference type="RefSeq" id="WP_387406331.1">
    <property type="nucleotide sequence ID" value="NZ_JBIAQY010000017.1"/>
</dbReference>
<dbReference type="InterPro" id="IPR043724">
    <property type="entry name" value="DUF5666"/>
</dbReference>
<proteinExistence type="predicted"/>
<feature type="domain" description="DUF5666" evidence="2">
    <location>
        <begin position="101"/>
        <end position="165"/>
    </location>
</feature>
<accession>A0ABW6SDI4</accession>
<reference evidence="3 4" key="1">
    <citation type="submission" date="2024-10" db="EMBL/GenBank/DDBJ databases">
        <title>The Natural Products Discovery Center: Release of the First 8490 Sequenced Strains for Exploring Actinobacteria Biosynthetic Diversity.</title>
        <authorList>
            <person name="Kalkreuter E."/>
            <person name="Kautsar S.A."/>
            <person name="Yang D."/>
            <person name="Bader C.D."/>
            <person name="Teijaro C.N."/>
            <person name="Fluegel L."/>
            <person name="Davis C.M."/>
            <person name="Simpson J.R."/>
            <person name="Lauterbach L."/>
            <person name="Steele A.D."/>
            <person name="Gui C."/>
            <person name="Meng S."/>
            <person name="Li G."/>
            <person name="Viehrig K."/>
            <person name="Ye F."/>
            <person name="Su P."/>
            <person name="Kiefer A.F."/>
            <person name="Nichols A."/>
            <person name="Cepeda A.J."/>
            <person name="Yan W."/>
            <person name="Fan B."/>
            <person name="Jiang Y."/>
            <person name="Adhikari A."/>
            <person name="Zheng C.-J."/>
            <person name="Schuster L."/>
            <person name="Cowan T.M."/>
            <person name="Smanski M.J."/>
            <person name="Chevrette M.G."/>
            <person name="De Carvalho L.P.S."/>
            <person name="Shen B."/>
        </authorList>
    </citation>
    <scope>NUCLEOTIDE SEQUENCE [LARGE SCALE GENOMIC DNA]</scope>
    <source>
        <strain evidence="3 4">NPDC002593</strain>
    </source>
</reference>
<protein>
    <submittedName>
        <fullName evidence="3">DUF5666 domain-containing protein</fullName>
    </submittedName>
</protein>
<keyword evidence="1" id="KW-1133">Transmembrane helix</keyword>
<keyword evidence="1" id="KW-0472">Membrane</keyword>
<dbReference type="Pfam" id="PF18914">
    <property type="entry name" value="DUF5666"/>
    <property type="match status" value="1"/>
</dbReference>
<keyword evidence="1" id="KW-0812">Transmembrane</keyword>
<evidence type="ECO:0000259" key="2">
    <source>
        <dbReference type="Pfam" id="PF18914"/>
    </source>
</evidence>
<comment type="caution">
    <text evidence="3">The sequence shown here is derived from an EMBL/GenBank/DDBJ whole genome shotgun (WGS) entry which is preliminary data.</text>
</comment>
<sequence>MRQLSSPWSHLPERIAAPEPLRHEEIPPPPEPWAVVRRRLRELSASSLVVIGLCLLLVLAVLSSCLRSDNHPSASAGPVASTTAAAPAAAAPAANRGITFGTVTATDGTTLTVQAILGGTVVVHSTPTTEVLALGGGRISDIAAGYSVFVHGDRNPDGSIVASLIIGGPLDLSGK</sequence>
<dbReference type="Proteomes" id="UP001601992">
    <property type="component" value="Unassembled WGS sequence"/>
</dbReference>
<evidence type="ECO:0000313" key="4">
    <source>
        <dbReference type="Proteomes" id="UP001601992"/>
    </source>
</evidence>
<organism evidence="3 4">
    <name type="scientific">Nocardia jiangxiensis</name>
    <dbReference type="NCBI Taxonomy" id="282685"/>
    <lineage>
        <taxon>Bacteria</taxon>
        <taxon>Bacillati</taxon>
        <taxon>Actinomycetota</taxon>
        <taxon>Actinomycetes</taxon>
        <taxon>Mycobacteriales</taxon>
        <taxon>Nocardiaceae</taxon>
        <taxon>Nocardia</taxon>
    </lineage>
</organism>
<dbReference type="EMBL" id="JBIAQY010000017">
    <property type="protein sequence ID" value="MFF3573244.1"/>
    <property type="molecule type" value="Genomic_DNA"/>
</dbReference>
<keyword evidence="4" id="KW-1185">Reference proteome</keyword>
<evidence type="ECO:0000313" key="3">
    <source>
        <dbReference type="EMBL" id="MFF3573244.1"/>
    </source>
</evidence>
<evidence type="ECO:0000256" key="1">
    <source>
        <dbReference type="SAM" id="Phobius"/>
    </source>
</evidence>
<feature type="transmembrane region" description="Helical" evidence="1">
    <location>
        <begin position="43"/>
        <end position="62"/>
    </location>
</feature>